<feature type="region of interest" description="Disordered" evidence="1">
    <location>
        <begin position="33"/>
        <end position="92"/>
    </location>
</feature>
<dbReference type="OrthoDB" id="4234221at2"/>
<evidence type="ECO:0000256" key="2">
    <source>
        <dbReference type="SAM" id="SignalP"/>
    </source>
</evidence>
<dbReference type="AlphaFoldDB" id="A0A371PQP2"/>
<proteinExistence type="predicted"/>
<feature type="signal peptide" evidence="2">
    <location>
        <begin position="1"/>
        <end position="28"/>
    </location>
</feature>
<evidence type="ECO:0000313" key="4">
    <source>
        <dbReference type="Proteomes" id="UP000262477"/>
    </source>
</evidence>
<evidence type="ECO:0000313" key="3">
    <source>
        <dbReference type="EMBL" id="REK84433.1"/>
    </source>
</evidence>
<protein>
    <recommendedName>
        <fullName evidence="5">Lipoprotein</fullName>
    </recommendedName>
</protein>
<dbReference type="EMBL" id="QUAC01000485">
    <property type="protein sequence ID" value="REK84433.1"/>
    <property type="molecule type" value="Genomic_DNA"/>
</dbReference>
<reference evidence="3 4" key="1">
    <citation type="submission" date="2018-08" db="EMBL/GenBank/DDBJ databases">
        <title>Streptomyces NEAU-D10 sp. nov., a novel Actinomycete isolated from soil.</title>
        <authorList>
            <person name="Jin L."/>
        </authorList>
    </citation>
    <scope>NUCLEOTIDE SEQUENCE [LARGE SCALE GENOMIC DNA]</scope>
    <source>
        <strain evidence="3 4">NEAU-D10</strain>
    </source>
</reference>
<evidence type="ECO:0000256" key="1">
    <source>
        <dbReference type="SAM" id="MobiDB-lite"/>
    </source>
</evidence>
<organism evidence="3 4">
    <name type="scientific">Streptomyces inhibens</name>
    <dbReference type="NCBI Taxonomy" id="2293571"/>
    <lineage>
        <taxon>Bacteria</taxon>
        <taxon>Bacillati</taxon>
        <taxon>Actinomycetota</taxon>
        <taxon>Actinomycetes</taxon>
        <taxon>Kitasatosporales</taxon>
        <taxon>Streptomycetaceae</taxon>
        <taxon>Streptomyces</taxon>
    </lineage>
</organism>
<feature type="compositionally biased region" description="Low complexity" evidence="1">
    <location>
        <begin position="33"/>
        <end position="54"/>
    </location>
</feature>
<gene>
    <name evidence="3" type="ORF">DY245_43455</name>
</gene>
<dbReference type="Proteomes" id="UP000262477">
    <property type="component" value="Unassembled WGS sequence"/>
</dbReference>
<name>A0A371PQP2_STRIH</name>
<evidence type="ECO:0008006" key="5">
    <source>
        <dbReference type="Google" id="ProtNLM"/>
    </source>
</evidence>
<sequence length="198" mass="21531">MLISTLRRRRHFAAALLLSAAIPLTACGQQRVAASAPSASPSSSPSPSGSGASPYVEPGAHDGAPHYNENNANRRPREMSPANAKDAQREADRIEPVLKRLWKQGKWDPKSVRSAMLALGYKEQRTGPKGEQPGGKLDVRSMEPRYEGDHYVTPEGARIGLHVHSDACVTAFVQKTNYQVQVNGPYMESGCFEPPFGH</sequence>
<dbReference type="RefSeq" id="WP_128512620.1">
    <property type="nucleotide sequence ID" value="NZ_QUAC01000485.1"/>
</dbReference>
<feature type="chain" id="PRO_5038917462" description="Lipoprotein" evidence="2">
    <location>
        <begin position="29"/>
        <end position="198"/>
    </location>
</feature>
<keyword evidence="4" id="KW-1185">Reference proteome</keyword>
<accession>A0A371PQP2</accession>
<comment type="caution">
    <text evidence="3">The sequence shown here is derived from an EMBL/GenBank/DDBJ whole genome shotgun (WGS) entry which is preliminary data.</text>
</comment>
<keyword evidence="2" id="KW-0732">Signal</keyword>